<dbReference type="GO" id="GO:0005886">
    <property type="term" value="C:plasma membrane"/>
    <property type="evidence" value="ECO:0007669"/>
    <property type="project" value="TreeGrafter"/>
</dbReference>
<keyword evidence="12" id="KW-0032">Aminotransferase</keyword>
<evidence type="ECO:0000256" key="5">
    <source>
        <dbReference type="ARBA" id="ARBA00022679"/>
    </source>
</evidence>
<dbReference type="PANTHER" id="PTHR43775">
    <property type="entry name" value="FATTY ACID SYNTHASE"/>
    <property type="match status" value="1"/>
</dbReference>
<dbReference type="InterPro" id="IPR006162">
    <property type="entry name" value="Ppantetheine_attach_site"/>
</dbReference>
<dbReference type="GO" id="GO:0005737">
    <property type="term" value="C:cytoplasm"/>
    <property type="evidence" value="ECO:0007669"/>
    <property type="project" value="TreeGrafter"/>
</dbReference>
<reference evidence="12 13" key="1">
    <citation type="submission" date="2020-08" db="EMBL/GenBank/DDBJ databases">
        <title>Amycolatopsis sp. nov. DR6-1 isolated from Dendrobium heterocarpum.</title>
        <authorList>
            <person name="Tedsree N."/>
            <person name="Kuncharoen N."/>
            <person name="Likhitwitayawuid K."/>
            <person name="Tanasupawat S."/>
        </authorList>
    </citation>
    <scope>NUCLEOTIDE SEQUENCE [LARGE SCALE GENOMIC DNA]</scope>
    <source>
        <strain evidence="12 13">DR6-1</strain>
    </source>
</reference>
<comment type="similarity">
    <text evidence="2">Belongs to the ATP-dependent AMP-binding enzyme family.</text>
</comment>
<dbReference type="GO" id="GO:0017000">
    <property type="term" value="P:antibiotic biosynthetic process"/>
    <property type="evidence" value="ECO:0007669"/>
    <property type="project" value="UniProtKB-KW"/>
</dbReference>
<dbReference type="Pfam" id="PF00698">
    <property type="entry name" value="Acyl_transf_1"/>
    <property type="match status" value="1"/>
</dbReference>
<dbReference type="PROSITE" id="PS00606">
    <property type="entry name" value="KS3_1"/>
    <property type="match status" value="1"/>
</dbReference>
<dbReference type="InterPro" id="IPR014030">
    <property type="entry name" value="Ketoacyl_synth_N"/>
</dbReference>
<dbReference type="InterPro" id="IPR016035">
    <property type="entry name" value="Acyl_Trfase/lysoPLipase"/>
</dbReference>
<dbReference type="Gene3D" id="3.30.70.3290">
    <property type="match status" value="1"/>
</dbReference>
<dbReference type="Gene3D" id="1.10.1200.10">
    <property type="entry name" value="ACP-like"/>
    <property type="match status" value="2"/>
</dbReference>
<dbReference type="Pfam" id="PF23024">
    <property type="entry name" value="AMP-dom_DIP2-like"/>
    <property type="match status" value="1"/>
</dbReference>
<dbReference type="InterPro" id="IPR000873">
    <property type="entry name" value="AMP-dep_synth/lig_dom"/>
</dbReference>
<dbReference type="PROSITE" id="PS52004">
    <property type="entry name" value="KS3_2"/>
    <property type="match status" value="1"/>
</dbReference>
<keyword evidence="3" id="KW-0596">Phosphopantetheine</keyword>
<dbReference type="InterPro" id="IPR036736">
    <property type="entry name" value="ACP-like_sf"/>
</dbReference>
<keyword evidence="7" id="KW-0663">Pyridoxal phosphate</keyword>
<gene>
    <name evidence="12" type="ORF">H4281_23535</name>
</gene>
<comment type="cofactor">
    <cofactor evidence="1">
        <name>pyridoxal 5'-phosphate</name>
        <dbReference type="ChEBI" id="CHEBI:597326"/>
    </cofactor>
</comment>
<keyword evidence="13" id="KW-1185">Reference proteome</keyword>
<dbReference type="InterPro" id="IPR040097">
    <property type="entry name" value="FAAL/FAAC"/>
</dbReference>
<dbReference type="PROSITE" id="PS00012">
    <property type="entry name" value="PHOSPHOPANTETHEINE"/>
    <property type="match status" value="1"/>
</dbReference>
<dbReference type="SUPFAM" id="SSF53901">
    <property type="entry name" value="Thiolase-like"/>
    <property type="match status" value="1"/>
</dbReference>
<dbReference type="InterPro" id="IPR018201">
    <property type="entry name" value="Ketoacyl_synth_AS"/>
</dbReference>
<dbReference type="GO" id="GO:0006633">
    <property type="term" value="P:fatty acid biosynthetic process"/>
    <property type="evidence" value="ECO:0007669"/>
    <property type="project" value="InterPro"/>
</dbReference>
<evidence type="ECO:0000256" key="3">
    <source>
        <dbReference type="ARBA" id="ARBA00022450"/>
    </source>
</evidence>
<dbReference type="InterPro" id="IPR004839">
    <property type="entry name" value="Aminotransferase_I/II_large"/>
</dbReference>
<name>A0A7W3ZCS3_9PSEU</name>
<dbReference type="Gene3D" id="3.40.366.10">
    <property type="entry name" value="Malonyl-Coenzyme A Acyl Carrier Protein, domain 2"/>
    <property type="match status" value="1"/>
</dbReference>
<feature type="domain" description="Ketosynthase family 3 (KS3)" evidence="11">
    <location>
        <begin position="758"/>
        <end position="1171"/>
    </location>
</feature>
<dbReference type="GO" id="GO:0071770">
    <property type="term" value="P:DIM/DIP cell wall layer assembly"/>
    <property type="evidence" value="ECO:0007669"/>
    <property type="project" value="TreeGrafter"/>
</dbReference>
<dbReference type="Gene3D" id="3.40.640.10">
    <property type="entry name" value="Type I PLP-dependent aspartate aminotransferase-like (Major domain)"/>
    <property type="match status" value="1"/>
</dbReference>
<evidence type="ECO:0000313" key="12">
    <source>
        <dbReference type="EMBL" id="MBB1156134.1"/>
    </source>
</evidence>
<dbReference type="Proteomes" id="UP000526734">
    <property type="component" value="Unassembled WGS sequence"/>
</dbReference>
<dbReference type="PANTHER" id="PTHR43775:SF37">
    <property type="entry name" value="SI:DKEY-61P9.11"/>
    <property type="match status" value="1"/>
</dbReference>
<keyword evidence="8" id="KW-0443">Lipid metabolism</keyword>
<keyword evidence="5 12" id="KW-0808">Transferase</keyword>
<dbReference type="Pfam" id="PF00155">
    <property type="entry name" value="Aminotran_1_2"/>
    <property type="match status" value="1"/>
</dbReference>
<comment type="caution">
    <text evidence="12">The sequence shown here is derived from an EMBL/GenBank/DDBJ whole genome shotgun (WGS) entry which is preliminary data.</text>
</comment>
<proteinExistence type="inferred from homology"/>
<dbReference type="InterPro" id="IPR045851">
    <property type="entry name" value="AMP-bd_C_sf"/>
</dbReference>
<dbReference type="Gene3D" id="3.40.47.10">
    <property type="match status" value="1"/>
</dbReference>
<dbReference type="GO" id="GO:0008483">
    <property type="term" value="F:transaminase activity"/>
    <property type="evidence" value="ECO:0007669"/>
    <property type="project" value="UniProtKB-KW"/>
</dbReference>
<evidence type="ECO:0000256" key="6">
    <source>
        <dbReference type="ARBA" id="ARBA00022832"/>
    </source>
</evidence>
<dbReference type="SUPFAM" id="SSF53383">
    <property type="entry name" value="PLP-dependent transferases"/>
    <property type="match status" value="1"/>
</dbReference>
<dbReference type="EMBL" id="JACGZW010000008">
    <property type="protein sequence ID" value="MBB1156134.1"/>
    <property type="molecule type" value="Genomic_DNA"/>
</dbReference>
<dbReference type="InterPro" id="IPR009081">
    <property type="entry name" value="PP-bd_ACP"/>
</dbReference>
<evidence type="ECO:0000256" key="8">
    <source>
        <dbReference type="ARBA" id="ARBA00023098"/>
    </source>
</evidence>
<dbReference type="InterPro" id="IPR016036">
    <property type="entry name" value="Malonyl_transacylase_ACP-bd"/>
</dbReference>
<dbReference type="InterPro" id="IPR025110">
    <property type="entry name" value="AMP-bd_C"/>
</dbReference>
<dbReference type="InterPro" id="IPR001917">
    <property type="entry name" value="Aminotrans_II_pyridoxalP_BS"/>
</dbReference>
<dbReference type="InterPro" id="IPR001227">
    <property type="entry name" value="Ac_transferase_dom_sf"/>
</dbReference>
<dbReference type="CDD" id="cd05931">
    <property type="entry name" value="FAAL"/>
    <property type="match status" value="1"/>
</dbReference>
<dbReference type="PROSITE" id="PS00455">
    <property type="entry name" value="AMP_BINDING"/>
    <property type="match status" value="1"/>
</dbReference>
<evidence type="ECO:0000259" key="10">
    <source>
        <dbReference type="PROSITE" id="PS50075"/>
    </source>
</evidence>
<dbReference type="Pfam" id="PF00109">
    <property type="entry name" value="ketoacyl-synt"/>
    <property type="match status" value="1"/>
</dbReference>
<dbReference type="GO" id="GO:0004312">
    <property type="term" value="F:fatty acid synthase activity"/>
    <property type="evidence" value="ECO:0007669"/>
    <property type="project" value="TreeGrafter"/>
</dbReference>
<evidence type="ECO:0000313" key="13">
    <source>
        <dbReference type="Proteomes" id="UP000526734"/>
    </source>
</evidence>
<dbReference type="PROSITE" id="PS50075">
    <property type="entry name" value="CARRIER"/>
    <property type="match status" value="1"/>
</dbReference>
<dbReference type="CDD" id="cd06454">
    <property type="entry name" value="KBL_like"/>
    <property type="match status" value="1"/>
</dbReference>
<keyword evidence="4" id="KW-0597">Phosphoprotein</keyword>
<dbReference type="SMART" id="SM00823">
    <property type="entry name" value="PKS_PP"/>
    <property type="match status" value="2"/>
</dbReference>
<dbReference type="GO" id="GO:0031177">
    <property type="term" value="F:phosphopantetheine binding"/>
    <property type="evidence" value="ECO:0007669"/>
    <property type="project" value="InterPro"/>
</dbReference>
<keyword evidence="9" id="KW-0045">Antibiotic biosynthesis</keyword>
<dbReference type="InterPro" id="IPR015421">
    <property type="entry name" value="PyrdxlP-dep_Trfase_major"/>
</dbReference>
<evidence type="ECO:0000256" key="2">
    <source>
        <dbReference type="ARBA" id="ARBA00006432"/>
    </source>
</evidence>
<dbReference type="InterPro" id="IPR020845">
    <property type="entry name" value="AMP-binding_CS"/>
</dbReference>
<sequence length="2135" mass="226574">MTEARPGSPATLAAVLRERVERGPDELACRFVTDADDGGAWTYRGLDRYARALAVRLRREGLNGKPVLLAHPPGLDYVGGFLGCQYAGAVAVPAYPADTARSGHALRRLAAMAADCAATHALTTADVLPRKGNRDAGTGAAGPGALRWLVAEETDAALAEHWDDPGTGRDSLAFLQYTSGSTSAPKGVMVSNENVLHNLESIHRRLGHDENSAIVSWLPLYHDLGLIGCFLTALYGGVPLHFLSPLAFARRPMLWLETLSATGATTSGGPNFGYEHCLRKITEQQRDTLDLSRWRIAVNGAEPIRSGTLDRFAEFFAPCGFDRRAFSPCYGLAEATLMVTATASAAKPVQRTFDAVTVAEGNPAPPTSRTSRTVRLVGCGPAADGVAVAVVDPETGRRLPSGRVGEIWVAGPSVARGYWGKDEESERTFRAAVADEPGVSFLRTGDLGFQHRGELFVVGRAKDVMVVQGTNHYPQDIELTVENAAGAPRANSVTAFSAEIDGSEQLVVALEAAVRPGEDTDSLLAKVRSGIGAEHAVSPHAVVVLRPGALPKTTSGKLRRQACSRAFRTFGLAVAAASVTRASAPKADAAPPSAAAVLRALADISGRTDVEGRGFAELGLEYPRLVELVRKIEARWGIAVPIGPLLVDPRADTLVALCRRQPRRGSPTPAELQHWLRARLGDQLGLPPSAIDPALPLAEIGAGSQHLVALVDELGSWLGREVTPATVFDYPTIRELSQRFGRPAPAPPLSPAADPRAGEPIAIVGIGCRLPGAVDARSYWKLLLDGRDAVTEVPAGRWDADAFPAPGFGGFIDGADQFDAQFFGISAREAQQMDPQQRLLLEIAWQCVEDAGIAPTSLAGSDAGVFVGISSNDYATLRSAGHDEPDLYTATGNAHAIAANRLSYLLDLRGPSLALDTACSSSLVAVHLACRSLRERECGLALAGGVNLMLSPLPSVAFAQGRMLAAQGRCRVFDDAADGYVRGEGAGLVCLKLLSDATAAGDRVYATISGSAVAHGGRANGLTAPSGIAQRQVIQRALEKAGLCAEEIDYVEAHGTATKLGDLVEWETLAAVYGTGRADDKPCLVGSVKANIGHLEAAAGVAGLIKAALVVHHGEVPPQLHLETPSTRLAWADSGLTVSTRRTELLKRGAARAAVSSFGFGGANAHVVLEQAPRGEPAGTAPERAAHVLCLSGHTPTALRTLAGDYRRHLAANPEAGLDDLCRAANTGRALLRYRGAAVGAGAKQLDAALAALAADTPSAAVARDVDRGERRRVAFVFSGQGSHYAGMGRELYEGHPSFRDTIDQAGLVLRPLLDRPLPELLLAGQSEDWLTRTRYCQPALVALEVALARLWISLGVRPAAVLGHSVGAYSAACISGAVQFDDVLALVALRARYMEEHSAGGEMIACVGDAEVVRAVALRQPGIAVAAVNAPDHLVLAGPPAPIASARRELEASAVDVRSLRVSHAFHSPMMAGAAPPLRDAAKEVDFAAPATPWISDLTGEPVGGVDENYWADHVLSPVLFADGFAALRRLGCDAFAEIGPNQTLLTLGRAMTADPAEALWLPSLRPGREWETLLRSLGRLHCSDGSVDWAALDRHRTRVPVDVPHSVREPSSCWFTAAATGSAEGETREAPAGRDPATAIPVLTRRRLLHHLARVSGFAPDQIPSHARLGADLGFDSLMVTELRRHFGPLPERQAERVRQALAEDPTVAQLTELLEAGEGEPEALEPAEVRERTGFEQWPEYLALRQRRRQVERGGANPYDRVHDGGNSGHATIDGKRTVNFSAFNYLALSHHRRVREAAKAAVDRYGTSASATPLLCGQTPVHKELAAEIAGFLGTEDAMVFAGGHSANVATVGHLFGPPDLVLHDRWIHDSIVRGCVLSGAQRQPFPHNDWASLDERLRAARDRHRRTLIVLEGAYSQDGDIPDLPRFVEVAKRHGAMLMVDEAHSIGVLGATGAGIGEHFGVDRADVDLWMGTLSKALGSLGGYLAGRAPVIEYLEYTAPLYIFSTGISPANAGAALEAIRVVKEEPERVARVRELADLFRTAARARGLDIGVSRASAVIPVVIGEWEPAIAVSNALLAMGVNAMPIGYPAVERDQCRLRFFVNADHAEDDIEYSLDRLVEAMRAAGVRP</sequence>
<dbReference type="SUPFAM" id="SSF56801">
    <property type="entry name" value="Acetyl-CoA synthetase-like"/>
    <property type="match status" value="1"/>
</dbReference>
<dbReference type="GO" id="GO:0030170">
    <property type="term" value="F:pyridoxal phosphate binding"/>
    <property type="evidence" value="ECO:0007669"/>
    <property type="project" value="InterPro"/>
</dbReference>
<dbReference type="InterPro" id="IPR020806">
    <property type="entry name" value="PKS_PP-bd"/>
</dbReference>
<dbReference type="RefSeq" id="WP_182893093.1">
    <property type="nucleotide sequence ID" value="NZ_JACGZW010000008.1"/>
</dbReference>
<evidence type="ECO:0000256" key="9">
    <source>
        <dbReference type="ARBA" id="ARBA00023194"/>
    </source>
</evidence>
<dbReference type="Pfam" id="PF02801">
    <property type="entry name" value="Ketoacyl-synt_C"/>
    <property type="match status" value="1"/>
</dbReference>
<dbReference type="InterPro" id="IPR014043">
    <property type="entry name" value="Acyl_transferase_dom"/>
</dbReference>
<dbReference type="SUPFAM" id="SSF52151">
    <property type="entry name" value="FabD/lysophospholipase-like"/>
    <property type="match status" value="1"/>
</dbReference>
<dbReference type="CDD" id="cd00833">
    <property type="entry name" value="PKS"/>
    <property type="match status" value="1"/>
</dbReference>
<dbReference type="InterPro" id="IPR015424">
    <property type="entry name" value="PyrdxlP-dep_Trfase"/>
</dbReference>
<dbReference type="SMART" id="SM00827">
    <property type="entry name" value="PKS_AT"/>
    <property type="match status" value="1"/>
</dbReference>
<dbReference type="InterPro" id="IPR014031">
    <property type="entry name" value="Ketoacyl_synth_C"/>
</dbReference>
<dbReference type="InterPro" id="IPR015422">
    <property type="entry name" value="PyrdxlP-dep_Trfase_small"/>
</dbReference>
<accession>A0A7W3ZCS3</accession>
<dbReference type="InterPro" id="IPR050091">
    <property type="entry name" value="PKS_NRPS_Biosynth_Enz"/>
</dbReference>
<evidence type="ECO:0000256" key="1">
    <source>
        <dbReference type="ARBA" id="ARBA00001933"/>
    </source>
</evidence>
<dbReference type="GO" id="GO:0004315">
    <property type="term" value="F:3-oxoacyl-[acyl-carrier-protein] synthase activity"/>
    <property type="evidence" value="ECO:0007669"/>
    <property type="project" value="InterPro"/>
</dbReference>
<organism evidence="12 13">
    <name type="scientific">Amycolatopsis dendrobii</name>
    <dbReference type="NCBI Taxonomy" id="2760662"/>
    <lineage>
        <taxon>Bacteria</taxon>
        <taxon>Bacillati</taxon>
        <taxon>Actinomycetota</taxon>
        <taxon>Actinomycetes</taxon>
        <taxon>Pseudonocardiales</taxon>
        <taxon>Pseudonocardiaceae</taxon>
        <taxon>Amycolatopsis</taxon>
    </lineage>
</organism>
<dbReference type="Pfam" id="PF00550">
    <property type="entry name" value="PP-binding"/>
    <property type="match status" value="1"/>
</dbReference>
<dbReference type="PROSITE" id="PS00599">
    <property type="entry name" value="AA_TRANSFER_CLASS_2"/>
    <property type="match status" value="1"/>
</dbReference>
<feature type="domain" description="Carrier" evidence="10">
    <location>
        <begin position="667"/>
        <end position="744"/>
    </location>
</feature>
<dbReference type="Pfam" id="PF16197">
    <property type="entry name" value="KAsynt_C_assoc"/>
    <property type="match status" value="1"/>
</dbReference>
<evidence type="ECO:0000256" key="7">
    <source>
        <dbReference type="ARBA" id="ARBA00022898"/>
    </source>
</evidence>
<dbReference type="InterPro" id="IPR016039">
    <property type="entry name" value="Thiolase-like"/>
</dbReference>
<dbReference type="InterPro" id="IPR032821">
    <property type="entry name" value="PKS_assoc"/>
</dbReference>
<dbReference type="Pfam" id="PF00501">
    <property type="entry name" value="AMP-binding"/>
    <property type="match status" value="1"/>
</dbReference>
<dbReference type="FunFam" id="3.40.47.10:FF:000019">
    <property type="entry name" value="Polyketide synthase type I"/>
    <property type="match status" value="1"/>
</dbReference>
<dbReference type="Gene3D" id="3.30.300.30">
    <property type="match status" value="1"/>
</dbReference>
<dbReference type="SUPFAM" id="SSF47336">
    <property type="entry name" value="ACP-like"/>
    <property type="match status" value="2"/>
</dbReference>
<keyword evidence="6" id="KW-0276">Fatty acid metabolism</keyword>
<dbReference type="SMART" id="SM00825">
    <property type="entry name" value="PKS_KS"/>
    <property type="match status" value="1"/>
</dbReference>
<dbReference type="InterPro" id="IPR020841">
    <property type="entry name" value="PKS_Beta-ketoAc_synthase_dom"/>
</dbReference>
<dbReference type="FunFam" id="3.40.50.12780:FF:000013">
    <property type="entry name" value="Long-chain-fatty-acid--AMP ligase FadD32"/>
    <property type="match status" value="1"/>
</dbReference>
<evidence type="ECO:0000256" key="4">
    <source>
        <dbReference type="ARBA" id="ARBA00022553"/>
    </source>
</evidence>
<dbReference type="InterPro" id="IPR042099">
    <property type="entry name" value="ANL_N_sf"/>
</dbReference>
<dbReference type="Gene3D" id="3.90.1150.10">
    <property type="entry name" value="Aspartate Aminotransferase, domain 1"/>
    <property type="match status" value="1"/>
</dbReference>
<protein>
    <submittedName>
        <fullName evidence="12">Aminotransferase class I/II-fold pyridoxal phosphate-dependent enzyme</fullName>
    </submittedName>
</protein>
<dbReference type="Gene3D" id="3.40.50.12780">
    <property type="entry name" value="N-terminal domain of ligase-like"/>
    <property type="match status" value="1"/>
</dbReference>
<evidence type="ECO:0000259" key="11">
    <source>
        <dbReference type="PROSITE" id="PS52004"/>
    </source>
</evidence>
<dbReference type="SUPFAM" id="SSF55048">
    <property type="entry name" value="Probable ACP-binding domain of malonyl-CoA ACP transacylase"/>
    <property type="match status" value="1"/>
</dbReference>